<evidence type="ECO:0000256" key="3">
    <source>
        <dbReference type="PROSITE-ProRule" id="PRU00169"/>
    </source>
</evidence>
<evidence type="ECO:0000259" key="5">
    <source>
        <dbReference type="PROSITE" id="PS50887"/>
    </source>
</evidence>
<feature type="modified residue" description="4-aspartylphosphate" evidence="3">
    <location>
        <position position="55"/>
    </location>
</feature>
<dbReference type="Gene3D" id="3.30.70.270">
    <property type="match status" value="1"/>
</dbReference>
<dbReference type="GO" id="GO:0005886">
    <property type="term" value="C:plasma membrane"/>
    <property type="evidence" value="ECO:0007669"/>
    <property type="project" value="TreeGrafter"/>
</dbReference>
<dbReference type="PROSITE" id="PS50887">
    <property type="entry name" value="GGDEF"/>
    <property type="match status" value="1"/>
</dbReference>
<dbReference type="GO" id="GO:1902201">
    <property type="term" value="P:negative regulation of bacterial-type flagellum-dependent cell motility"/>
    <property type="evidence" value="ECO:0007669"/>
    <property type="project" value="TreeGrafter"/>
</dbReference>
<sequence length="309" mass="35317">MTRTLLIIDDSKAIRTQVEQTFSDGKLFTKILTAADGIEAFKLLVSNKIDIVLCDIEMPGIDGLKFLAMMQSREDLKEIPIIMLTSHGDLNTKVRGLESGACDYITKPFEPAEMVARVHVQMQIKTLQDELRRSNQLLMELAQTDPLTRLYNRRYLYEKLEVELNRCFRNKNAISLIMTDIDHFKQVNDRFGHQVGDEVLTKIADLLQHELRTYDLAARYGGEEFCLVLPETELDEACEVAERIRQRAEQMKFRDAMENHTITMSFGVAAYDGTNSKGTIDELIRVADDALYEAKNSGRNQVKDKEISD</sequence>
<dbReference type="AlphaFoldDB" id="A0A1M6BE63"/>
<evidence type="ECO:0000259" key="4">
    <source>
        <dbReference type="PROSITE" id="PS50110"/>
    </source>
</evidence>
<accession>A0A1M6BE63</accession>
<evidence type="ECO:0000256" key="1">
    <source>
        <dbReference type="ARBA" id="ARBA00012528"/>
    </source>
</evidence>
<comment type="catalytic activity">
    <reaction evidence="2">
        <text>2 GTP = 3',3'-c-di-GMP + 2 diphosphate</text>
        <dbReference type="Rhea" id="RHEA:24898"/>
        <dbReference type="ChEBI" id="CHEBI:33019"/>
        <dbReference type="ChEBI" id="CHEBI:37565"/>
        <dbReference type="ChEBI" id="CHEBI:58805"/>
        <dbReference type="EC" id="2.7.7.65"/>
    </reaction>
</comment>
<dbReference type="CDD" id="cd01949">
    <property type="entry name" value="GGDEF"/>
    <property type="match status" value="1"/>
</dbReference>
<dbReference type="EMBL" id="FQZT01000001">
    <property type="protein sequence ID" value="SHI47040.1"/>
    <property type="molecule type" value="Genomic_DNA"/>
</dbReference>
<dbReference type="InterPro" id="IPR011006">
    <property type="entry name" value="CheY-like_superfamily"/>
</dbReference>
<dbReference type="PANTHER" id="PTHR45138">
    <property type="entry name" value="REGULATORY COMPONENTS OF SENSORY TRANSDUCTION SYSTEM"/>
    <property type="match status" value="1"/>
</dbReference>
<keyword evidence="3" id="KW-0597">Phosphoprotein</keyword>
<dbReference type="PROSITE" id="PS50110">
    <property type="entry name" value="RESPONSE_REGULATORY"/>
    <property type="match status" value="1"/>
</dbReference>
<name>A0A1M6BE63_MALRU</name>
<dbReference type="PANTHER" id="PTHR45138:SF9">
    <property type="entry name" value="DIGUANYLATE CYCLASE DGCM-RELATED"/>
    <property type="match status" value="1"/>
</dbReference>
<dbReference type="Pfam" id="PF00072">
    <property type="entry name" value="Response_reg"/>
    <property type="match status" value="1"/>
</dbReference>
<gene>
    <name evidence="6" type="ORF">SAMN02745165_00140</name>
</gene>
<dbReference type="STRING" id="1122189.SAMN02745165_00140"/>
<dbReference type="GO" id="GO:0043709">
    <property type="term" value="P:cell adhesion involved in single-species biofilm formation"/>
    <property type="evidence" value="ECO:0007669"/>
    <property type="project" value="TreeGrafter"/>
</dbReference>
<keyword evidence="7" id="KW-1185">Reference proteome</keyword>
<evidence type="ECO:0000313" key="7">
    <source>
        <dbReference type="Proteomes" id="UP000184171"/>
    </source>
</evidence>
<dbReference type="InterPro" id="IPR043128">
    <property type="entry name" value="Rev_trsase/Diguanyl_cyclase"/>
</dbReference>
<dbReference type="SMART" id="SM00448">
    <property type="entry name" value="REC"/>
    <property type="match status" value="1"/>
</dbReference>
<dbReference type="GO" id="GO:0052621">
    <property type="term" value="F:diguanylate cyclase activity"/>
    <property type="evidence" value="ECO:0007669"/>
    <property type="project" value="UniProtKB-EC"/>
</dbReference>
<feature type="domain" description="GGDEF" evidence="5">
    <location>
        <begin position="172"/>
        <end position="307"/>
    </location>
</feature>
<dbReference type="InterPro" id="IPR050469">
    <property type="entry name" value="Diguanylate_Cyclase"/>
</dbReference>
<reference evidence="6 7" key="1">
    <citation type="submission" date="2016-11" db="EMBL/GenBank/DDBJ databases">
        <authorList>
            <person name="Jaros S."/>
            <person name="Januszkiewicz K."/>
            <person name="Wedrychowicz H."/>
        </authorList>
    </citation>
    <scope>NUCLEOTIDE SEQUENCE [LARGE SCALE GENOMIC DNA]</scope>
    <source>
        <strain evidence="6 7">DSM 5091</strain>
    </source>
</reference>
<dbReference type="SUPFAM" id="SSF55073">
    <property type="entry name" value="Nucleotide cyclase"/>
    <property type="match status" value="1"/>
</dbReference>
<feature type="domain" description="Response regulatory" evidence="4">
    <location>
        <begin position="4"/>
        <end position="122"/>
    </location>
</feature>
<dbReference type="SUPFAM" id="SSF52172">
    <property type="entry name" value="CheY-like"/>
    <property type="match status" value="1"/>
</dbReference>
<dbReference type="EC" id="2.7.7.65" evidence="1"/>
<evidence type="ECO:0000256" key="2">
    <source>
        <dbReference type="ARBA" id="ARBA00034247"/>
    </source>
</evidence>
<organism evidence="6 7">
    <name type="scientific">Malonomonas rubra DSM 5091</name>
    <dbReference type="NCBI Taxonomy" id="1122189"/>
    <lineage>
        <taxon>Bacteria</taxon>
        <taxon>Pseudomonadati</taxon>
        <taxon>Thermodesulfobacteriota</taxon>
        <taxon>Desulfuromonadia</taxon>
        <taxon>Desulfuromonadales</taxon>
        <taxon>Geopsychrobacteraceae</taxon>
        <taxon>Malonomonas</taxon>
    </lineage>
</organism>
<dbReference type="Pfam" id="PF00990">
    <property type="entry name" value="GGDEF"/>
    <property type="match status" value="1"/>
</dbReference>
<dbReference type="Proteomes" id="UP000184171">
    <property type="component" value="Unassembled WGS sequence"/>
</dbReference>
<dbReference type="OrthoDB" id="9778432at2"/>
<dbReference type="NCBIfam" id="TIGR00254">
    <property type="entry name" value="GGDEF"/>
    <property type="match status" value="1"/>
</dbReference>
<dbReference type="InterPro" id="IPR000160">
    <property type="entry name" value="GGDEF_dom"/>
</dbReference>
<dbReference type="Gene3D" id="3.40.50.2300">
    <property type="match status" value="1"/>
</dbReference>
<dbReference type="FunFam" id="3.30.70.270:FF:000001">
    <property type="entry name" value="Diguanylate cyclase domain protein"/>
    <property type="match status" value="1"/>
</dbReference>
<proteinExistence type="predicted"/>
<dbReference type="GO" id="GO:0000160">
    <property type="term" value="P:phosphorelay signal transduction system"/>
    <property type="evidence" value="ECO:0007669"/>
    <property type="project" value="InterPro"/>
</dbReference>
<dbReference type="SMART" id="SM00267">
    <property type="entry name" value="GGDEF"/>
    <property type="match status" value="1"/>
</dbReference>
<evidence type="ECO:0000313" key="6">
    <source>
        <dbReference type="EMBL" id="SHI47040.1"/>
    </source>
</evidence>
<dbReference type="CDD" id="cd00156">
    <property type="entry name" value="REC"/>
    <property type="match status" value="1"/>
</dbReference>
<dbReference type="RefSeq" id="WP_072904828.1">
    <property type="nucleotide sequence ID" value="NZ_FQZT01000001.1"/>
</dbReference>
<dbReference type="InterPro" id="IPR001789">
    <property type="entry name" value="Sig_transdc_resp-reg_receiver"/>
</dbReference>
<dbReference type="InterPro" id="IPR029787">
    <property type="entry name" value="Nucleotide_cyclase"/>
</dbReference>
<protein>
    <recommendedName>
        <fullName evidence="1">diguanylate cyclase</fullName>
        <ecNumber evidence="1">2.7.7.65</ecNumber>
    </recommendedName>
</protein>